<organism evidence="2">
    <name type="scientific">Guillardia theta (strain CCMP2712)</name>
    <name type="common">Cryptophyte</name>
    <dbReference type="NCBI Taxonomy" id="905079"/>
    <lineage>
        <taxon>Eukaryota</taxon>
        <taxon>Cryptophyceae</taxon>
        <taxon>Pyrenomonadales</taxon>
        <taxon>Geminigeraceae</taxon>
        <taxon>Guillardia</taxon>
    </lineage>
</organism>
<dbReference type="KEGG" id="gtt:GUITHDRAFT_150579"/>
<protein>
    <submittedName>
        <fullName evidence="2 3">Uncharacterized protein</fullName>
    </submittedName>
</protein>
<evidence type="ECO:0000313" key="4">
    <source>
        <dbReference type="Proteomes" id="UP000011087"/>
    </source>
</evidence>
<reference evidence="3" key="3">
    <citation type="submission" date="2015-06" db="UniProtKB">
        <authorList>
            <consortium name="EnsemblProtists"/>
        </authorList>
    </citation>
    <scope>IDENTIFICATION</scope>
</reference>
<dbReference type="HOGENOM" id="CLU_2563281_0_0_1"/>
<feature type="compositionally biased region" description="Basic and acidic residues" evidence="1">
    <location>
        <begin position="8"/>
        <end position="25"/>
    </location>
</feature>
<keyword evidence="4" id="KW-1185">Reference proteome</keyword>
<feature type="region of interest" description="Disordered" evidence="1">
    <location>
        <begin position="1"/>
        <end position="25"/>
    </location>
</feature>
<evidence type="ECO:0000313" key="3">
    <source>
        <dbReference type="EnsemblProtists" id="EKX52534"/>
    </source>
</evidence>
<accession>L1JW21</accession>
<reference evidence="2 4" key="1">
    <citation type="journal article" date="2012" name="Nature">
        <title>Algal genomes reveal evolutionary mosaicism and the fate of nucleomorphs.</title>
        <authorList>
            <consortium name="DOE Joint Genome Institute"/>
            <person name="Curtis B.A."/>
            <person name="Tanifuji G."/>
            <person name="Burki F."/>
            <person name="Gruber A."/>
            <person name="Irimia M."/>
            <person name="Maruyama S."/>
            <person name="Arias M.C."/>
            <person name="Ball S.G."/>
            <person name="Gile G.H."/>
            <person name="Hirakawa Y."/>
            <person name="Hopkins J.F."/>
            <person name="Kuo A."/>
            <person name="Rensing S.A."/>
            <person name="Schmutz J."/>
            <person name="Symeonidi A."/>
            <person name="Elias M."/>
            <person name="Eveleigh R.J."/>
            <person name="Herman E.K."/>
            <person name="Klute M.J."/>
            <person name="Nakayama T."/>
            <person name="Obornik M."/>
            <person name="Reyes-Prieto A."/>
            <person name="Armbrust E.V."/>
            <person name="Aves S.J."/>
            <person name="Beiko R.G."/>
            <person name="Coutinho P."/>
            <person name="Dacks J.B."/>
            <person name="Durnford D.G."/>
            <person name="Fast N.M."/>
            <person name="Green B.R."/>
            <person name="Grisdale C.J."/>
            <person name="Hempel F."/>
            <person name="Henrissat B."/>
            <person name="Hoppner M.P."/>
            <person name="Ishida K."/>
            <person name="Kim E."/>
            <person name="Koreny L."/>
            <person name="Kroth P.G."/>
            <person name="Liu Y."/>
            <person name="Malik S.B."/>
            <person name="Maier U.G."/>
            <person name="McRose D."/>
            <person name="Mock T."/>
            <person name="Neilson J.A."/>
            <person name="Onodera N.T."/>
            <person name="Poole A.M."/>
            <person name="Pritham E.J."/>
            <person name="Richards T.A."/>
            <person name="Rocap G."/>
            <person name="Roy S.W."/>
            <person name="Sarai C."/>
            <person name="Schaack S."/>
            <person name="Shirato S."/>
            <person name="Slamovits C.H."/>
            <person name="Spencer D.F."/>
            <person name="Suzuki S."/>
            <person name="Worden A.Z."/>
            <person name="Zauner S."/>
            <person name="Barry K."/>
            <person name="Bell C."/>
            <person name="Bharti A.K."/>
            <person name="Crow J.A."/>
            <person name="Grimwood J."/>
            <person name="Kramer R."/>
            <person name="Lindquist E."/>
            <person name="Lucas S."/>
            <person name="Salamov A."/>
            <person name="McFadden G.I."/>
            <person name="Lane C.E."/>
            <person name="Keeling P.J."/>
            <person name="Gray M.W."/>
            <person name="Grigoriev I.V."/>
            <person name="Archibald J.M."/>
        </authorList>
    </citation>
    <scope>NUCLEOTIDE SEQUENCE</scope>
    <source>
        <strain evidence="2 4">CCMP2712</strain>
    </source>
</reference>
<reference evidence="4" key="2">
    <citation type="submission" date="2012-11" db="EMBL/GenBank/DDBJ databases">
        <authorList>
            <person name="Kuo A."/>
            <person name="Curtis B.A."/>
            <person name="Tanifuji G."/>
            <person name="Burki F."/>
            <person name="Gruber A."/>
            <person name="Irimia M."/>
            <person name="Maruyama S."/>
            <person name="Arias M.C."/>
            <person name="Ball S.G."/>
            <person name="Gile G.H."/>
            <person name="Hirakawa Y."/>
            <person name="Hopkins J.F."/>
            <person name="Rensing S.A."/>
            <person name="Schmutz J."/>
            <person name="Symeonidi A."/>
            <person name="Elias M."/>
            <person name="Eveleigh R.J."/>
            <person name="Herman E.K."/>
            <person name="Klute M.J."/>
            <person name="Nakayama T."/>
            <person name="Obornik M."/>
            <person name="Reyes-Prieto A."/>
            <person name="Armbrust E.V."/>
            <person name="Aves S.J."/>
            <person name="Beiko R.G."/>
            <person name="Coutinho P."/>
            <person name="Dacks J.B."/>
            <person name="Durnford D.G."/>
            <person name="Fast N.M."/>
            <person name="Green B.R."/>
            <person name="Grisdale C."/>
            <person name="Hempe F."/>
            <person name="Henrissat B."/>
            <person name="Hoppner M.P."/>
            <person name="Ishida K.-I."/>
            <person name="Kim E."/>
            <person name="Koreny L."/>
            <person name="Kroth P.G."/>
            <person name="Liu Y."/>
            <person name="Malik S.-B."/>
            <person name="Maier U.G."/>
            <person name="McRose D."/>
            <person name="Mock T."/>
            <person name="Neilson J.A."/>
            <person name="Onodera N.T."/>
            <person name="Poole A.M."/>
            <person name="Pritham E.J."/>
            <person name="Richards T.A."/>
            <person name="Rocap G."/>
            <person name="Roy S.W."/>
            <person name="Sarai C."/>
            <person name="Schaack S."/>
            <person name="Shirato S."/>
            <person name="Slamovits C.H."/>
            <person name="Spencer D.F."/>
            <person name="Suzuki S."/>
            <person name="Worden A.Z."/>
            <person name="Zauner S."/>
            <person name="Barry K."/>
            <person name="Bell C."/>
            <person name="Bharti A.K."/>
            <person name="Crow J.A."/>
            <person name="Grimwood J."/>
            <person name="Kramer R."/>
            <person name="Lindquist E."/>
            <person name="Lucas S."/>
            <person name="Salamov A."/>
            <person name="McFadden G.I."/>
            <person name="Lane C.E."/>
            <person name="Keeling P.J."/>
            <person name="Gray M.W."/>
            <person name="Grigoriev I.V."/>
            <person name="Archibald J.M."/>
        </authorList>
    </citation>
    <scope>NUCLEOTIDE SEQUENCE</scope>
    <source>
        <strain evidence="4">CCMP2712</strain>
    </source>
</reference>
<evidence type="ECO:0000256" key="1">
    <source>
        <dbReference type="SAM" id="MobiDB-lite"/>
    </source>
</evidence>
<dbReference type="PaxDb" id="55529-EKX52534"/>
<dbReference type="RefSeq" id="XP_005839514.1">
    <property type="nucleotide sequence ID" value="XM_005839457.1"/>
</dbReference>
<name>L1JW21_GUITC</name>
<proteinExistence type="predicted"/>
<sequence>MFALAAKLKGESWDKDPERAEKAMDAHKHPFSAFSAQFYATGAYHQTPGASYKAMGVSNLNKNSNVVDSDAISAFNDSFKGH</sequence>
<dbReference type="EMBL" id="JH992972">
    <property type="protein sequence ID" value="EKX52534.1"/>
    <property type="molecule type" value="Genomic_DNA"/>
</dbReference>
<evidence type="ECO:0000313" key="2">
    <source>
        <dbReference type="EMBL" id="EKX52534.1"/>
    </source>
</evidence>
<gene>
    <name evidence="2" type="ORF">GUITHDRAFT_150579</name>
</gene>
<dbReference type="GeneID" id="17309244"/>
<dbReference type="EnsemblProtists" id="EKX52534">
    <property type="protein sequence ID" value="EKX52534"/>
    <property type="gene ID" value="GUITHDRAFT_150579"/>
</dbReference>
<dbReference type="AlphaFoldDB" id="L1JW21"/>
<dbReference type="Proteomes" id="UP000011087">
    <property type="component" value="Unassembled WGS sequence"/>
</dbReference>